<dbReference type="FunFam" id="3.40.50.12780:FF:000012">
    <property type="entry name" value="Non-ribosomal peptide synthetase"/>
    <property type="match status" value="1"/>
</dbReference>
<feature type="domain" description="Carrier" evidence="4">
    <location>
        <begin position="1958"/>
        <end position="2032"/>
    </location>
</feature>
<dbReference type="FunFam" id="2.30.38.10:FF:000001">
    <property type="entry name" value="Non-ribosomal peptide synthetase PvdI"/>
    <property type="match status" value="1"/>
</dbReference>
<dbReference type="GO" id="GO:0005829">
    <property type="term" value="C:cytosol"/>
    <property type="evidence" value="ECO:0007669"/>
    <property type="project" value="TreeGrafter"/>
</dbReference>
<dbReference type="InterPro" id="IPR001242">
    <property type="entry name" value="Condensation_dom"/>
</dbReference>
<dbReference type="InterPro" id="IPR020845">
    <property type="entry name" value="AMP-binding_CS"/>
</dbReference>
<evidence type="ECO:0000313" key="6">
    <source>
        <dbReference type="Proteomes" id="UP000246005"/>
    </source>
</evidence>
<dbReference type="GO" id="GO:0008610">
    <property type="term" value="P:lipid biosynthetic process"/>
    <property type="evidence" value="ECO:0007669"/>
    <property type="project" value="UniProtKB-ARBA"/>
</dbReference>
<dbReference type="Gene3D" id="3.30.300.30">
    <property type="match status" value="2"/>
</dbReference>
<sequence>MSDLAARKRELMRRRLAEAGLANTAQIPKRDSDDDLPLSYAQSRMWFLQQIAPNSPAYNVCLAIDLRGPLDTAALHRSFQRLVERHEILRTRYTEGADGEPRQVVDKFAVVTMPDSDLRGLDPVERDGAVARIAREESGHVFDLRREHPLRLRLLRRGEDDNVLVLTVHHIAWDGFTFNTLSRDLSALYREDTTGRPAELDPLPIQYADFAVWQRKTLGSKLDREIEHWRRALDPMPENLPLPTDLPRPAVRSDRGDRIFRTFDPSVTELVSEFAQTRGVTPFMVVFAAYAALLGRYTGATDVPIGSASMNRDAGEVEKLIGNFGNTLVLRADLTGDPSFAELVQRVQKVCTDGYAHQDLPFDLLVERLRPPRVPGRSVLFDVMLLFLVQGLQGFDLPGVQAGWETVHNDTTQFDLALEAFVTGGQMRVEATFSTELFTHATIGRFLAHLENLLTTALADPSTRLSALDFLAEDERSQLLGAEVEVPDTTLVELFSQQAARTPDATAVVFEGSSLTYAELDARVSELAGRLAAQGVRPGSIVGVHLDRSLDLIIALLGAQRAGAAYLPLDPSYPADRLAMMIEDAQPVVVLEPGLLDGPAAEVVAPAPGDAAYVIYTSGSTGRPKGVVVSHRAIVNRLQWMQDEYRLTADDRVLQKTPSSFDVSVWEFFWPLVTGATLVVAKPEGHKDPAYLAELIDRENVTTVHFVPSMLRAFVESGARPQSLQRVICSGEALPSDLGRALPHVHNLYGPTEAAVDVTYWPASAGVGTGTVPIGLPVWNTQTYVLDRFLKPVAPGVAGELYLGGVQLAEGYLNRPGLTASRFVASPFGAGLRLYRTGDLVRWTGHALEYLGRTDDQVKIRGFRVELGEIEAALTALPEVVSAGVVARTERQQLVGYVVLREGADVAAIRPKLAAAMPEHLVPSVIVEIDQLPLSPSGKLDRRALPEPELTAVSEEPATPREQAVAALFAELLGVERVGRHDDFFALGGHSLLATRLVGRVRSDLGAEIAIGEVFEAPTVVRLAALLASHGRRRPALTPMPRPRRIPLSSAQQRLWFLYRLEGPSATYNVPFAVRIDGRLNTDALNLALADVVRRHEVLRTIYPEFEGKPYQQVLDVLPSLKFGEGAPREAAARAFELDREPPFEATLYRAGDNAHVLSLLTHHIASDGWSAERLVADLTTAYHERSRGRTPTWTPLPVQYADYALWQRELLGNDADPKSLAAGQLAYWTRQLAELPEEISLPADRPRPAEATYAGDAVAFRIDARTHRALANLARQSGGTVFMAVQAAVAALLGLVGAGDDIPLGVPVAGRTDAALDGLVGFFVNNLVLRTDLSGDPTFRQVLDRVRRTDLEAYAHQDLPFERIVEALNPARQFGRHPLFQVMLAFQRASGGPVPFGAASLREEHVDFYTARLDLSFHLFEHSGDGGLDGWLVYSEGRFDRSTVDDLVARFTRLLGQLVAHPDQALSRASVLTSGEREALLGRTTDHQVPDTTLVDLFSQQVARTPDATAVVFEGSSLTYAELDARVSELAGRLAARGVRPGSIVGVRLDRSLELIVALYAVQRAGAAYLPLDPSYPADRLAMMVEDAQPVVVLEPGLLDGPSAEVVAPRPGDAAYVIYTSGSTGRPKGVVVSHRAIVNRLLWMQDEYGLTAEDRVLQKTPSSFDVSVWEFFWPLITGATLVVAKPEGHKDPAYLAELIDRENITTVHFVPSMLRAFVESGARPESLKRVICSGEALPSDLGRALPHVHNLYGPTEAAVDVTYWDTAEGVGDGTVPIGRPVWNTQVYVLDRHLRLVPPGVPGELYLAGVQLAEGYLNRPGLTASRFVASPFGTGERLYRTGDLVKWRGNALEYLGRTDDQVKIRGFRVELGEIEVAAAKVAGVRQAAVVVRDDRLVGYVVGDATPDAIRAELARELPDHMVPAALVPLAELPLTPSGKLDRNALHAPDFAALAGNARPADEREAVLCALFAEVLGLPEVGAQDSFFTLGGDSILSVQLVSRARKAGVVITPRQVFEHRTPAALATLISAPALAISDEPVGRVEPTPIMRWTRGGLAQAMLLVAPDGLTHDGLVRTVQAVLDRHDVLRSRWDGTTLEVPANSFDAAEVVRRATNDLDTELTAARERLTADRMIQVVRFEDRVLIVADHLVVDGVSWRILMDDLAEAWAGRELTRTGTSFRRWSQLLAEQQRGGETGLWRDVLDGADTVLPLGGEQLVTEFTVPLPDSTGVRELLLAALARALETWRGRSGDVVVAVEGHGREEQISPGCDLSATVGWFTTIHPVRLRPGVRLRDIAEQLDALPDHGLGYGLVRPFAGLREPTIVVNYHGRLREGTGAPWTVAPEAPALRVPPKTPHWALEVNAVAVGDTLRVEVTGPDEPGLVGKFRAELAGSAPTAIDTSFVDVSAEDIDEFEVELGTW</sequence>
<dbReference type="Pfam" id="PF00668">
    <property type="entry name" value="Condensation"/>
    <property type="match status" value="2"/>
</dbReference>
<dbReference type="EMBL" id="QGHB01000011">
    <property type="protein sequence ID" value="PWK83243.1"/>
    <property type="molecule type" value="Genomic_DNA"/>
</dbReference>
<gene>
    <name evidence="5" type="ORF">C8D88_111128</name>
</gene>
<dbReference type="PANTHER" id="PTHR45527:SF1">
    <property type="entry name" value="FATTY ACID SYNTHASE"/>
    <property type="match status" value="1"/>
</dbReference>
<dbReference type="InterPro" id="IPR042099">
    <property type="entry name" value="ANL_N_sf"/>
</dbReference>
<dbReference type="Gene3D" id="3.40.50.12780">
    <property type="entry name" value="N-terminal domain of ligase-like"/>
    <property type="match status" value="2"/>
</dbReference>
<dbReference type="Pfam" id="PF13193">
    <property type="entry name" value="AMP-binding_C"/>
    <property type="match status" value="2"/>
</dbReference>
<comment type="caution">
    <text evidence="5">The sequence shown here is derived from an EMBL/GenBank/DDBJ whole genome shotgun (WGS) entry which is preliminary data.</text>
</comment>
<dbReference type="InterPro" id="IPR010071">
    <property type="entry name" value="AA_adenyl_dom"/>
</dbReference>
<protein>
    <submittedName>
        <fullName evidence="5">Amino acid adenylation domain-containing protein</fullName>
    </submittedName>
</protein>
<dbReference type="InterPro" id="IPR025110">
    <property type="entry name" value="AMP-bd_C"/>
</dbReference>
<dbReference type="PROSITE" id="PS50075">
    <property type="entry name" value="CARRIER"/>
    <property type="match status" value="2"/>
</dbReference>
<dbReference type="FunFam" id="1.10.1200.10:FF:000005">
    <property type="entry name" value="Nonribosomal peptide synthetase 1"/>
    <property type="match status" value="1"/>
</dbReference>
<dbReference type="InterPro" id="IPR036736">
    <property type="entry name" value="ACP-like_sf"/>
</dbReference>
<dbReference type="NCBIfam" id="NF003417">
    <property type="entry name" value="PRK04813.1"/>
    <property type="match status" value="4"/>
</dbReference>
<dbReference type="Gene3D" id="3.30.559.30">
    <property type="entry name" value="Nonribosomal peptide synthetase, condensation domain"/>
    <property type="match status" value="3"/>
</dbReference>
<comment type="cofactor">
    <cofactor evidence="1">
        <name>pantetheine 4'-phosphate</name>
        <dbReference type="ChEBI" id="CHEBI:47942"/>
    </cofactor>
</comment>
<dbReference type="SMART" id="SM00823">
    <property type="entry name" value="PKS_PP"/>
    <property type="match status" value="2"/>
</dbReference>
<dbReference type="Gene3D" id="3.30.559.10">
    <property type="entry name" value="Chloramphenicol acetyltransferase-like domain"/>
    <property type="match status" value="3"/>
</dbReference>
<evidence type="ECO:0000256" key="3">
    <source>
        <dbReference type="ARBA" id="ARBA00022553"/>
    </source>
</evidence>
<evidence type="ECO:0000259" key="4">
    <source>
        <dbReference type="PROSITE" id="PS50075"/>
    </source>
</evidence>
<evidence type="ECO:0000313" key="5">
    <source>
        <dbReference type="EMBL" id="PWK83243.1"/>
    </source>
</evidence>
<feature type="domain" description="Carrier" evidence="4">
    <location>
        <begin position="956"/>
        <end position="1031"/>
    </location>
</feature>
<dbReference type="PANTHER" id="PTHR45527">
    <property type="entry name" value="NONRIBOSOMAL PEPTIDE SYNTHETASE"/>
    <property type="match status" value="1"/>
</dbReference>
<proteinExistence type="predicted"/>
<name>A0A316HPR4_9PSEU</name>
<dbReference type="GO" id="GO:0072330">
    <property type="term" value="P:monocarboxylic acid biosynthetic process"/>
    <property type="evidence" value="ECO:0007669"/>
    <property type="project" value="UniProtKB-ARBA"/>
</dbReference>
<dbReference type="SUPFAM" id="SSF52777">
    <property type="entry name" value="CoA-dependent acyltransferases"/>
    <property type="match status" value="6"/>
</dbReference>
<dbReference type="FunFam" id="1.10.1200.10:FF:000016">
    <property type="entry name" value="Non-ribosomal peptide synthase"/>
    <property type="match status" value="1"/>
</dbReference>
<dbReference type="GO" id="GO:0044550">
    <property type="term" value="P:secondary metabolite biosynthetic process"/>
    <property type="evidence" value="ECO:0007669"/>
    <property type="project" value="TreeGrafter"/>
</dbReference>
<dbReference type="PROSITE" id="PS00012">
    <property type="entry name" value="PHOSPHOPANTETHEINE"/>
    <property type="match status" value="2"/>
</dbReference>
<evidence type="ECO:0000256" key="2">
    <source>
        <dbReference type="ARBA" id="ARBA00022450"/>
    </source>
</evidence>
<dbReference type="Proteomes" id="UP000246005">
    <property type="component" value="Unassembled WGS sequence"/>
</dbReference>
<dbReference type="InterPro" id="IPR045851">
    <property type="entry name" value="AMP-bd_C_sf"/>
</dbReference>
<dbReference type="FunFam" id="3.40.50.980:FF:000002">
    <property type="entry name" value="Enterobactin synthetase component F"/>
    <property type="match status" value="2"/>
</dbReference>
<accession>A0A316HPR4</accession>
<dbReference type="InterPro" id="IPR009081">
    <property type="entry name" value="PP-bd_ACP"/>
</dbReference>
<dbReference type="PROSITE" id="PS00455">
    <property type="entry name" value="AMP_BINDING"/>
    <property type="match status" value="2"/>
</dbReference>
<dbReference type="CDD" id="cd19531">
    <property type="entry name" value="LCL_NRPS-like"/>
    <property type="match status" value="1"/>
</dbReference>
<dbReference type="Gene3D" id="1.10.1200.10">
    <property type="entry name" value="ACP-like"/>
    <property type="match status" value="2"/>
</dbReference>
<dbReference type="CDD" id="cd17646">
    <property type="entry name" value="A_NRPS_AB3403-like"/>
    <property type="match status" value="2"/>
</dbReference>
<dbReference type="GO" id="GO:0003824">
    <property type="term" value="F:catalytic activity"/>
    <property type="evidence" value="ECO:0007669"/>
    <property type="project" value="InterPro"/>
</dbReference>
<keyword evidence="2" id="KW-0596">Phosphopantetheine</keyword>
<evidence type="ECO:0000256" key="1">
    <source>
        <dbReference type="ARBA" id="ARBA00001957"/>
    </source>
</evidence>
<dbReference type="GO" id="GO:0043041">
    <property type="term" value="P:amino acid activation for nonribosomal peptide biosynthetic process"/>
    <property type="evidence" value="ECO:0007669"/>
    <property type="project" value="TreeGrafter"/>
</dbReference>
<dbReference type="Pfam" id="PF00550">
    <property type="entry name" value="PP-binding"/>
    <property type="match status" value="2"/>
</dbReference>
<reference evidence="5 6" key="1">
    <citation type="submission" date="2018-05" db="EMBL/GenBank/DDBJ databases">
        <title>Genomic Encyclopedia of Type Strains, Phase IV (KMG-IV): sequencing the most valuable type-strain genomes for metagenomic binning, comparative biology and taxonomic classification.</title>
        <authorList>
            <person name="Goeker M."/>
        </authorList>
    </citation>
    <scope>NUCLEOTIDE SEQUENCE [LARGE SCALE GENOMIC DNA]</scope>
    <source>
        <strain evidence="5 6">DSM 45480</strain>
    </source>
</reference>
<organism evidence="5 6">
    <name type="scientific">Lentzea atacamensis</name>
    <dbReference type="NCBI Taxonomy" id="531938"/>
    <lineage>
        <taxon>Bacteria</taxon>
        <taxon>Bacillati</taxon>
        <taxon>Actinomycetota</taxon>
        <taxon>Actinomycetes</taxon>
        <taxon>Pseudonocardiales</taxon>
        <taxon>Pseudonocardiaceae</taxon>
        <taxon>Lentzea</taxon>
    </lineage>
</organism>
<dbReference type="InterPro" id="IPR020806">
    <property type="entry name" value="PKS_PP-bd"/>
</dbReference>
<dbReference type="CDD" id="cd19540">
    <property type="entry name" value="LCL_NRPS-like"/>
    <property type="match status" value="1"/>
</dbReference>
<dbReference type="SUPFAM" id="SSF47336">
    <property type="entry name" value="ACP-like"/>
    <property type="match status" value="2"/>
</dbReference>
<keyword evidence="3" id="KW-0597">Phosphoprotein</keyword>
<dbReference type="InterPro" id="IPR023213">
    <property type="entry name" value="CAT-like_dom_sf"/>
</dbReference>
<dbReference type="Pfam" id="PF00501">
    <property type="entry name" value="AMP-binding"/>
    <property type="match status" value="3"/>
</dbReference>
<dbReference type="RefSeq" id="WP_109639889.1">
    <property type="nucleotide sequence ID" value="NZ_QGHB01000011.1"/>
</dbReference>
<dbReference type="InterPro" id="IPR006162">
    <property type="entry name" value="Ppantetheine_attach_site"/>
</dbReference>
<dbReference type="InterPro" id="IPR000873">
    <property type="entry name" value="AMP-dep_synth/lig_dom"/>
</dbReference>
<dbReference type="SUPFAM" id="SSF56801">
    <property type="entry name" value="Acetyl-CoA synthetase-like"/>
    <property type="match status" value="2"/>
</dbReference>
<dbReference type="NCBIfam" id="TIGR01733">
    <property type="entry name" value="AA-adenyl-dom"/>
    <property type="match status" value="2"/>
</dbReference>
<dbReference type="GO" id="GO:0031177">
    <property type="term" value="F:phosphopantetheine binding"/>
    <property type="evidence" value="ECO:0007669"/>
    <property type="project" value="InterPro"/>
</dbReference>